<dbReference type="InterPro" id="IPR027417">
    <property type="entry name" value="P-loop_NTPase"/>
</dbReference>
<reference evidence="8" key="1">
    <citation type="submission" date="2021-03" db="EMBL/GenBank/DDBJ databases">
        <authorList>
            <consortium name="Genoscope - CEA"/>
            <person name="William W."/>
        </authorList>
    </citation>
    <scope>NUCLEOTIDE SEQUENCE</scope>
    <source>
        <strain evidence="8">Doubled-haploid Pahang</strain>
    </source>
</reference>
<keyword evidence="4" id="KW-0067">ATP-binding</keyword>
<dbReference type="EMBL" id="HG996466">
    <property type="protein sequence ID" value="CAG1858334.1"/>
    <property type="molecule type" value="Genomic_DNA"/>
</dbReference>
<evidence type="ECO:0000259" key="7">
    <source>
        <dbReference type="PROSITE" id="PS51195"/>
    </source>
</evidence>
<dbReference type="AlphaFoldDB" id="A0A8D7AXB9"/>
<evidence type="ECO:0000256" key="6">
    <source>
        <dbReference type="SAM" id="MobiDB-lite"/>
    </source>
</evidence>
<dbReference type="PROSITE" id="PS51195">
    <property type="entry name" value="Q_MOTIF"/>
    <property type="match status" value="1"/>
</dbReference>
<dbReference type="GO" id="GO:0003724">
    <property type="term" value="F:RNA helicase activity"/>
    <property type="evidence" value="ECO:0007669"/>
    <property type="project" value="InterPro"/>
</dbReference>
<evidence type="ECO:0000313" key="8">
    <source>
        <dbReference type="EMBL" id="CAG1858334.1"/>
    </source>
</evidence>
<keyword evidence="2" id="KW-0378">Hydrolase</keyword>
<dbReference type="InterPro" id="IPR011545">
    <property type="entry name" value="DEAD/DEAH_box_helicase_dom"/>
</dbReference>
<dbReference type="Gene3D" id="3.40.50.300">
    <property type="entry name" value="P-loop containing nucleotide triphosphate hydrolases"/>
    <property type="match status" value="1"/>
</dbReference>
<evidence type="ECO:0000256" key="1">
    <source>
        <dbReference type="ARBA" id="ARBA00022741"/>
    </source>
</evidence>
<evidence type="ECO:0000256" key="2">
    <source>
        <dbReference type="ARBA" id="ARBA00022801"/>
    </source>
</evidence>
<dbReference type="InterPro" id="IPR014014">
    <property type="entry name" value="RNA_helicase_DEAD_Q_motif"/>
</dbReference>
<evidence type="ECO:0000256" key="3">
    <source>
        <dbReference type="ARBA" id="ARBA00022806"/>
    </source>
</evidence>
<evidence type="ECO:0000256" key="4">
    <source>
        <dbReference type="ARBA" id="ARBA00022840"/>
    </source>
</evidence>
<accession>A0A8D7AXB9</accession>
<sequence>MAAAVATADPRGRHPPGRRVDDKNLVFDTSPVVEAVASFDQMGIRDEFLRGIYAYGFEKPSAIQQRAVVPIIQGRDVIAQAQSGTGKSSMISLYVCQIIDTTSREYDRFSHRFHIT</sequence>
<feature type="region of interest" description="Disordered" evidence="6">
    <location>
        <begin position="1"/>
        <end position="23"/>
    </location>
</feature>
<feature type="domain" description="DEAD-box RNA helicase Q" evidence="7">
    <location>
        <begin position="37"/>
        <end position="65"/>
    </location>
</feature>
<evidence type="ECO:0000256" key="5">
    <source>
        <dbReference type="PROSITE-ProRule" id="PRU00552"/>
    </source>
</evidence>
<organism evidence="8">
    <name type="scientific">Musa acuminata subsp. malaccensis</name>
    <name type="common">Wild banana</name>
    <name type="synonym">Musa malaccensis</name>
    <dbReference type="NCBI Taxonomy" id="214687"/>
    <lineage>
        <taxon>Eukaryota</taxon>
        <taxon>Viridiplantae</taxon>
        <taxon>Streptophyta</taxon>
        <taxon>Embryophyta</taxon>
        <taxon>Tracheophyta</taxon>
        <taxon>Spermatophyta</taxon>
        <taxon>Magnoliopsida</taxon>
        <taxon>Liliopsida</taxon>
        <taxon>Zingiberales</taxon>
        <taxon>Musaceae</taxon>
        <taxon>Musa</taxon>
    </lineage>
</organism>
<protein>
    <submittedName>
        <fullName evidence="8">(wild Malaysian banana) hypothetical protein</fullName>
    </submittedName>
</protein>
<dbReference type="GO" id="GO:0016787">
    <property type="term" value="F:hydrolase activity"/>
    <property type="evidence" value="ECO:0007669"/>
    <property type="project" value="UniProtKB-KW"/>
</dbReference>
<proteinExistence type="predicted"/>
<gene>
    <name evidence="8" type="ORF">GSMUA_286290.1</name>
</gene>
<dbReference type="GO" id="GO:0003676">
    <property type="term" value="F:nucleic acid binding"/>
    <property type="evidence" value="ECO:0007669"/>
    <property type="project" value="InterPro"/>
</dbReference>
<name>A0A8D7AXB9_MUSAM</name>
<dbReference type="GO" id="GO:0005524">
    <property type="term" value="F:ATP binding"/>
    <property type="evidence" value="ECO:0007669"/>
    <property type="project" value="UniProtKB-KW"/>
</dbReference>
<dbReference type="PANTHER" id="PTHR47960">
    <property type="entry name" value="DEAD-BOX ATP-DEPENDENT RNA HELICASE 50"/>
    <property type="match status" value="1"/>
</dbReference>
<dbReference type="Pfam" id="PF00270">
    <property type="entry name" value="DEAD"/>
    <property type="match status" value="1"/>
</dbReference>
<dbReference type="SUPFAM" id="SSF52540">
    <property type="entry name" value="P-loop containing nucleoside triphosphate hydrolases"/>
    <property type="match status" value="1"/>
</dbReference>
<feature type="short sequence motif" description="Q motif" evidence="5">
    <location>
        <begin position="37"/>
        <end position="65"/>
    </location>
</feature>
<keyword evidence="1" id="KW-0547">Nucleotide-binding</keyword>
<keyword evidence="3" id="KW-0347">Helicase</keyword>